<accession>A0A699HKT6</accession>
<dbReference type="Pfam" id="PF17921">
    <property type="entry name" value="Integrase_H2C2"/>
    <property type="match status" value="1"/>
</dbReference>
<dbReference type="Gene3D" id="1.10.340.70">
    <property type="match status" value="1"/>
</dbReference>
<dbReference type="Gene3D" id="2.40.70.10">
    <property type="entry name" value="Acid Proteases"/>
    <property type="match status" value="1"/>
</dbReference>
<dbReference type="PANTHER" id="PTHR33067:SF35">
    <property type="entry name" value="ASPARTIC PEPTIDASE DDI1-TYPE DOMAIN-CONTAINING PROTEIN"/>
    <property type="match status" value="1"/>
</dbReference>
<dbReference type="AlphaFoldDB" id="A0A699HKT6"/>
<dbReference type="PANTHER" id="PTHR33067">
    <property type="entry name" value="RNA-DIRECTED DNA POLYMERASE-RELATED"/>
    <property type="match status" value="1"/>
</dbReference>
<dbReference type="EMBL" id="BKCJ010175667">
    <property type="protein sequence ID" value="GEY40380.1"/>
    <property type="molecule type" value="Genomic_DNA"/>
</dbReference>
<evidence type="ECO:0000259" key="1">
    <source>
        <dbReference type="Pfam" id="PF17921"/>
    </source>
</evidence>
<dbReference type="InterPro" id="IPR021109">
    <property type="entry name" value="Peptidase_aspartic_dom_sf"/>
</dbReference>
<sequence>MMNKNFLDMMRQIQSVKYVNTKCETCGSLHSFTECPAVGGYTQKAAYATMELEECLALADLGASINLMPLYVWKKLSLPELTPTCMTLELANRSVAYLVDVAKDIFVKVGKFHFPADFVVVDYDANPLILGRPFLNVAYEEYAQEMLRFLETSTSGNPTPSDPIIASSSPSLTHFEGSDFILEEIETFLRTSDELTNLDDDYYNTEGDILYLEKLLNEDPSPNFPSMNNEDLKQVDVIMTKPSIEEPPELELKDLPSHLKYAFLEGSNKLRVIISKELKDEENASLLNVLKSHKRAIALKISDIKGINPRFCTHKFIMKDDFKPAVQHRAKNLTANHLSRLENPHEGDLKTKEINETFPLKTLGPHDQVIRQCVHGQESVDILTACHNGPTEGHHGANYTTKKVFDFCFYWPTIYRDAHDMVKSCDSIPYGEIKVHIEVLSVLWGNRLPISDSSLSLSSHAANPTSFDWWIGCRGDLWVQRDDWEFVRDPRSGLDAWDAPKDLEASSFAINRKVNHTVEASSFGVVLV</sequence>
<keyword evidence="2" id="KW-0548">Nucleotidyltransferase</keyword>
<feature type="domain" description="Integrase zinc-binding" evidence="1">
    <location>
        <begin position="380"/>
        <end position="426"/>
    </location>
</feature>
<reference evidence="2" key="1">
    <citation type="journal article" date="2019" name="Sci. Rep.">
        <title>Draft genome of Tanacetum cinerariifolium, the natural source of mosquito coil.</title>
        <authorList>
            <person name="Yamashiro T."/>
            <person name="Shiraishi A."/>
            <person name="Satake H."/>
            <person name="Nakayama K."/>
        </authorList>
    </citation>
    <scope>NUCLEOTIDE SEQUENCE</scope>
</reference>
<keyword evidence="2" id="KW-0808">Transferase</keyword>
<comment type="caution">
    <text evidence="2">The sequence shown here is derived from an EMBL/GenBank/DDBJ whole genome shotgun (WGS) entry which is preliminary data.</text>
</comment>
<keyword evidence="2" id="KW-0695">RNA-directed DNA polymerase</keyword>
<name>A0A699HKT6_TANCI</name>
<gene>
    <name evidence="2" type="ORF">Tci_412354</name>
</gene>
<dbReference type="GO" id="GO:0003964">
    <property type="term" value="F:RNA-directed DNA polymerase activity"/>
    <property type="evidence" value="ECO:0007669"/>
    <property type="project" value="UniProtKB-KW"/>
</dbReference>
<proteinExistence type="predicted"/>
<dbReference type="CDD" id="cd00303">
    <property type="entry name" value="retropepsin_like"/>
    <property type="match status" value="1"/>
</dbReference>
<dbReference type="InterPro" id="IPR041588">
    <property type="entry name" value="Integrase_H2C2"/>
</dbReference>
<organism evidence="2">
    <name type="scientific">Tanacetum cinerariifolium</name>
    <name type="common">Dalmatian daisy</name>
    <name type="synonym">Chrysanthemum cinerariifolium</name>
    <dbReference type="NCBI Taxonomy" id="118510"/>
    <lineage>
        <taxon>Eukaryota</taxon>
        <taxon>Viridiplantae</taxon>
        <taxon>Streptophyta</taxon>
        <taxon>Embryophyta</taxon>
        <taxon>Tracheophyta</taxon>
        <taxon>Spermatophyta</taxon>
        <taxon>Magnoliopsida</taxon>
        <taxon>eudicotyledons</taxon>
        <taxon>Gunneridae</taxon>
        <taxon>Pentapetalae</taxon>
        <taxon>asterids</taxon>
        <taxon>campanulids</taxon>
        <taxon>Asterales</taxon>
        <taxon>Asteraceae</taxon>
        <taxon>Asteroideae</taxon>
        <taxon>Anthemideae</taxon>
        <taxon>Anthemidinae</taxon>
        <taxon>Tanacetum</taxon>
    </lineage>
</organism>
<protein>
    <submittedName>
        <fullName evidence="2">Reverse transcriptase domain-containing protein</fullName>
    </submittedName>
</protein>
<evidence type="ECO:0000313" key="2">
    <source>
        <dbReference type="EMBL" id="GEY40380.1"/>
    </source>
</evidence>